<dbReference type="Proteomes" id="UP001152484">
    <property type="component" value="Unassembled WGS sequence"/>
</dbReference>
<dbReference type="PANTHER" id="PTHR43619">
    <property type="entry name" value="S-ADENOSYL-L-METHIONINE-DEPENDENT METHYLTRANSFERASE YKTD-RELATED"/>
    <property type="match status" value="1"/>
</dbReference>
<evidence type="ECO:0000256" key="2">
    <source>
        <dbReference type="ARBA" id="ARBA00022679"/>
    </source>
</evidence>
<proteinExistence type="predicted"/>
<dbReference type="Gene3D" id="3.40.50.150">
    <property type="entry name" value="Vaccinia Virus protein VP39"/>
    <property type="match status" value="1"/>
</dbReference>
<evidence type="ECO:0008006" key="5">
    <source>
        <dbReference type="Google" id="ProtNLM"/>
    </source>
</evidence>
<protein>
    <recommendedName>
        <fullName evidence="5">S-adenosyl-L-methionine-dependent methyltransferase</fullName>
    </recommendedName>
</protein>
<gene>
    <name evidence="3" type="ORF">CEURO_LOCUS7070</name>
</gene>
<name>A0A9P1E4X5_CUSEU</name>
<sequence>MESLVASRFGLCTNPFPSWLPLSCSSMKRNFLISTSKANLRAQSQQNDPLLNAAFERAAARFQESQRSDPLFIDPYAGCLLPVKFDVLSEQRLLPYCLATKFIDDKLLSALDKVDGPKQVVLFTDGMDTRPFRLNWPASTIIYDVSPEEVFRTATEKLQDVGAKIPRRCVFHHVPLNSSNLQHILGNKGFNGTKPSIWAFQGLPVMNMEIFKDILCVISNLAMKGSLLLGELPLWPGETDFRCKSTTKRCLESLFMSCGFHVEVIECNGLLMEEYANILFVAEHLRFSDDQMEIWRRELQRIEEEGDEEGFEEL</sequence>
<dbReference type="PANTHER" id="PTHR43619:SF2">
    <property type="entry name" value="S-ADENOSYL-L-METHIONINE-DEPENDENT METHYLTRANSFERASES SUPERFAMILY PROTEIN"/>
    <property type="match status" value="1"/>
</dbReference>
<reference evidence="3" key="1">
    <citation type="submission" date="2022-07" db="EMBL/GenBank/DDBJ databases">
        <authorList>
            <person name="Macas J."/>
            <person name="Novak P."/>
            <person name="Neumann P."/>
        </authorList>
    </citation>
    <scope>NUCLEOTIDE SEQUENCE</scope>
</reference>
<evidence type="ECO:0000313" key="3">
    <source>
        <dbReference type="EMBL" id="CAH9079136.1"/>
    </source>
</evidence>
<dbReference type="OrthoDB" id="203237at2759"/>
<dbReference type="InterPro" id="IPR029063">
    <property type="entry name" value="SAM-dependent_MTases_sf"/>
</dbReference>
<comment type="caution">
    <text evidence="3">The sequence shown here is derived from an EMBL/GenBank/DDBJ whole genome shotgun (WGS) entry which is preliminary data.</text>
</comment>
<evidence type="ECO:0000256" key="1">
    <source>
        <dbReference type="ARBA" id="ARBA00022603"/>
    </source>
</evidence>
<dbReference type="Pfam" id="PF04072">
    <property type="entry name" value="LCM"/>
    <property type="match status" value="1"/>
</dbReference>
<keyword evidence="2" id="KW-0808">Transferase</keyword>
<dbReference type="GO" id="GO:0008168">
    <property type="term" value="F:methyltransferase activity"/>
    <property type="evidence" value="ECO:0007669"/>
    <property type="project" value="UniProtKB-KW"/>
</dbReference>
<dbReference type="AlphaFoldDB" id="A0A9P1E4X5"/>
<dbReference type="InterPro" id="IPR007213">
    <property type="entry name" value="Ppm1/Ppm2/Tcmp"/>
</dbReference>
<dbReference type="EMBL" id="CAMAPE010000010">
    <property type="protein sequence ID" value="CAH9079136.1"/>
    <property type="molecule type" value="Genomic_DNA"/>
</dbReference>
<dbReference type="SUPFAM" id="SSF53335">
    <property type="entry name" value="S-adenosyl-L-methionine-dependent methyltransferases"/>
    <property type="match status" value="1"/>
</dbReference>
<evidence type="ECO:0000313" key="4">
    <source>
        <dbReference type="Proteomes" id="UP001152484"/>
    </source>
</evidence>
<keyword evidence="1" id="KW-0489">Methyltransferase</keyword>
<keyword evidence="4" id="KW-1185">Reference proteome</keyword>
<organism evidence="3 4">
    <name type="scientific">Cuscuta europaea</name>
    <name type="common">European dodder</name>
    <dbReference type="NCBI Taxonomy" id="41803"/>
    <lineage>
        <taxon>Eukaryota</taxon>
        <taxon>Viridiplantae</taxon>
        <taxon>Streptophyta</taxon>
        <taxon>Embryophyta</taxon>
        <taxon>Tracheophyta</taxon>
        <taxon>Spermatophyta</taxon>
        <taxon>Magnoliopsida</taxon>
        <taxon>eudicotyledons</taxon>
        <taxon>Gunneridae</taxon>
        <taxon>Pentapetalae</taxon>
        <taxon>asterids</taxon>
        <taxon>lamiids</taxon>
        <taxon>Solanales</taxon>
        <taxon>Convolvulaceae</taxon>
        <taxon>Cuscuteae</taxon>
        <taxon>Cuscuta</taxon>
        <taxon>Cuscuta subgen. Cuscuta</taxon>
    </lineage>
</organism>
<accession>A0A9P1E4X5</accession>
<dbReference type="GO" id="GO:0032259">
    <property type="term" value="P:methylation"/>
    <property type="evidence" value="ECO:0007669"/>
    <property type="project" value="UniProtKB-KW"/>
</dbReference>